<dbReference type="InterPro" id="IPR016130">
    <property type="entry name" value="Tyr_Pase_AS"/>
</dbReference>
<reference evidence="4" key="1">
    <citation type="journal article" date="2019" name="Int. J. Syst. Evol. Microbiol.">
        <title>The Global Catalogue of Microorganisms (GCM) 10K type strain sequencing project: providing services to taxonomists for standard genome sequencing and annotation.</title>
        <authorList>
            <consortium name="The Broad Institute Genomics Platform"/>
            <consortium name="The Broad Institute Genome Sequencing Center for Infectious Disease"/>
            <person name="Wu L."/>
            <person name="Ma J."/>
        </authorList>
    </citation>
    <scope>NUCLEOTIDE SEQUENCE [LARGE SCALE GENOMIC DNA]</scope>
    <source>
        <strain evidence="4">JCM 16002</strain>
    </source>
</reference>
<proteinExistence type="inferred from homology"/>
<comment type="similarity">
    <text evidence="1">Belongs to the protein-tyrosine phosphatase family.</text>
</comment>
<feature type="domain" description="Tyrosine specific protein phosphatases" evidence="2">
    <location>
        <begin position="153"/>
        <end position="210"/>
    </location>
</feature>
<sequence length="282" mass="29910">MGADARMTTGVDAEVVGEVGAEVGASGPASGDVRLTSVHNFRDVAGPGYALHPSGSMARGVVYRSTTLSVGEDDLGVLERLGVSTIVDLRTGDEITRQPDVIPAGADYLAIDVLAGNTSAAAFTGVGTFSVEDARRETAIMYERFVLGDDERSGFGRAVSAVAGSTGPAIVHCTAGKDRTGWTSAVLQLLAGVREEDVIADYMLTRELSVDFVNAIRAYVREEMPERLDAIDVLIGVEESNIRRSLTALDREFGDVRRYLVDGAGVEEDLVDELGARLRTGR</sequence>
<dbReference type="PANTHER" id="PTHR31126:SF1">
    <property type="entry name" value="TYROSINE SPECIFIC PROTEIN PHOSPHATASES DOMAIN-CONTAINING PROTEIN"/>
    <property type="match status" value="1"/>
</dbReference>
<evidence type="ECO:0000259" key="2">
    <source>
        <dbReference type="PROSITE" id="PS50056"/>
    </source>
</evidence>
<dbReference type="InterPro" id="IPR000387">
    <property type="entry name" value="Tyr_Pase_dom"/>
</dbReference>
<organism evidence="3 4">
    <name type="scientific">Dietzia cercidiphylli</name>
    <dbReference type="NCBI Taxonomy" id="498199"/>
    <lineage>
        <taxon>Bacteria</taxon>
        <taxon>Bacillati</taxon>
        <taxon>Actinomycetota</taxon>
        <taxon>Actinomycetes</taxon>
        <taxon>Mycobacteriales</taxon>
        <taxon>Dietziaceae</taxon>
        <taxon>Dietzia</taxon>
    </lineage>
</organism>
<accession>A0ABP4UVF4</accession>
<dbReference type="PANTHER" id="PTHR31126">
    <property type="entry name" value="TYROSINE-PROTEIN PHOSPHATASE"/>
    <property type="match status" value="1"/>
</dbReference>
<comment type="caution">
    <text evidence="3">The sequence shown here is derived from an EMBL/GenBank/DDBJ whole genome shotgun (WGS) entry which is preliminary data.</text>
</comment>
<dbReference type="Gene3D" id="3.90.190.10">
    <property type="entry name" value="Protein tyrosine phosphatase superfamily"/>
    <property type="match status" value="1"/>
</dbReference>
<dbReference type="Pfam" id="PF13350">
    <property type="entry name" value="Y_phosphatase3"/>
    <property type="match status" value="1"/>
</dbReference>
<evidence type="ECO:0000256" key="1">
    <source>
        <dbReference type="ARBA" id="ARBA00009580"/>
    </source>
</evidence>
<dbReference type="SUPFAM" id="SSF52799">
    <property type="entry name" value="(Phosphotyrosine protein) phosphatases II"/>
    <property type="match status" value="1"/>
</dbReference>
<dbReference type="PROSITE" id="PS50056">
    <property type="entry name" value="TYR_PHOSPHATASE_2"/>
    <property type="match status" value="1"/>
</dbReference>
<gene>
    <name evidence="3" type="ORF">GCM10009831_20510</name>
</gene>
<evidence type="ECO:0000313" key="3">
    <source>
        <dbReference type="EMBL" id="GAA1710830.1"/>
    </source>
</evidence>
<name>A0ABP4UVF4_9ACTN</name>
<protein>
    <submittedName>
        <fullName evidence="3">Tyrosine-protein phosphatase</fullName>
    </submittedName>
</protein>
<keyword evidence="4" id="KW-1185">Reference proteome</keyword>
<evidence type="ECO:0000313" key="4">
    <source>
        <dbReference type="Proteomes" id="UP001500383"/>
    </source>
</evidence>
<dbReference type="InterPro" id="IPR026893">
    <property type="entry name" value="Tyr/Ser_Pase_IphP-type"/>
</dbReference>
<dbReference type="InterPro" id="IPR029021">
    <property type="entry name" value="Prot-tyrosine_phosphatase-like"/>
</dbReference>
<dbReference type="RefSeq" id="WP_241730688.1">
    <property type="nucleotide sequence ID" value="NZ_BAAAQG010000009.1"/>
</dbReference>
<dbReference type="EMBL" id="BAAAQG010000009">
    <property type="protein sequence ID" value="GAA1710830.1"/>
    <property type="molecule type" value="Genomic_DNA"/>
</dbReference>
<dbReference type="Proteomes" id="UP001500383">
    <property type="component" value="Unassembled WGS sequence"/>
</dbReference>
<dbReference type="PROSITE" id="PS00383">
    <property type="entry name" value="TYR_PHOSPHATASE_1"/>
    <property type="match status" value="1"/>
</dbReference>